<evidence type="ECO:0000313" key="1">
    <source>
        <dbReference type="EMBL" id="SPQ23799.1"/>
    </source>
</evidence>
<gene>
    <name evidence="1" type="ORF">TT172_LOCUS6218</name>
</gene>
<accession>A0A3S4B7H0</accession>
<proteinExistence type="predicted"/>
<protein>
    <submittedName>
        <fullName evidence="1">1e410e67-742a-4748-b352-facc0f03dd00</fullName>
    </submittedName>
</protein>
<organism evidence="1 2">
    <name type="scientific">Thermothielavioides terrestris</name>
    <dbReference type="NCBI Taxonomy" id="2587410"/>
    <lineage>
        <taxon>Eukaryota</taxon>
        <taxon>Fungi</taxon>
        <taxon>Dikarya</taxon>
        <taxon>Ascomycota</taxon>
        <taxon>Pezizomycotina</taxon>
        <taxon>Sordariomycetes</taxon>
        <taxon>Sordariomycetidae</taxon>
        <taxon>Sordariales</taxon>
        <taxon>Chaetomiaceae</taxon>
        <taxon>Thermothielavioides</taxon>
    </lineage>
</organism>
<name>A0A3S4B7H0_9PEZI</name>
<dbReference type="Proteomes" id="UP000289323">
    <property type="component" value="Unassembled WGS sequence"/>
</dbReference>
<evidence type="ECO:0000313" key="2">
    <source>
        <dbReference type="Proteomes" id="UP000289323"/>
    </source>
</evidence>
<dbReference type="EMBL" id="OUUZ01000011">
    <property type="protein sequence ID" value="SPQ23799.1"/>
    <property type="molecule type" value="Genomic_DNA"/>
</dbReference>
<sequence length="9" mass="1021">MSKGDSKRI</sequence>
<reference evidence="1 2" key="1">
    <citation type="submission" date="2018-04" db="EMBL/GenBank/DDBJ databases">
        <authorList>
            <person name="Huttner S."/>
            <person name="Dainat J."/>
        </authorList>
    </citation>
    <scope>NUCLEOTIDE SEQUENCE [LARGE SCALE GENOMIC DNA]</scope>
</reference>